<evidence type="ECO:0000313" key="2">
    <source>
        <dbReference type="Proteomes" id="UP000682951"/>
    </source>
</evidence>
<evidence type="ECO:0000313" key="1">
    <source>
        <dbReference type="EMBL" id="MBR8464734.1"/>
    </source>
</evidence>
<organism evidence="1 2">
    <name type="scientific">Campylobacter anatolicus</name>
    <dbReference type="NCBI Taxonomy" id="2829105"/>
    <lineage>
        <taxon>Bacteria</taxon>
        <taxon>Pseudomonadati</taxon>
        <taxon>Campylobacterota</taxon>
        <taxon>Epsilonproteobacteria</taxon>
        <taxon>Campylobacterales</taxon>
        <taxon>Campylobacteraceae</taxon>
        <taxon>Campylobacter</taxon>
    </lineage>
</organism>
<gene>
    <name evidence="1" type="ORF">KDD93_09215</name>
</gene>
<keyword evidence="2" id="KW-1185">Reference proteome</keyword>
<comment type="caution">
    <text evidence="1">The sequence shown here is derived from an EMBL/GenBank/DDBJ whole genome shotgun (WGS) entry which is preliminary data.</text>
</comment>
<name>A0ABS5HKC4_9BACT</name>
<dbReference type="EMBL" id="JAGSSW010000019">
    <property type="protein sequence ID" value="MBR8464734.1"/>
    <property type="molecule type" value="Genomic_DNA"/>
</dbReference>
<sequence>VLSDSALQMRKYVKDNYDYAGKSGEIVSKDTQSVGVRGDGVKLAGSHYEKYYDKDGVLNDVPIKAPFGGSQTGERLVLGHHYDKGSLFDHTLESFAGPHDFISSWNYQNIGGNTYLKVNDFFTGTLVSGALLIPSAPFALAPFIQDNMPSIHIYKDLKKQNKNIRDETINRIKERR</sequence>
<dbReference type="RefSeq" id="WP_212142517.1">
    <property type="nucleotide sequence ID" value="NZ_JAGSSW010000019.1"/>
</dbReference>
<protein>
    <submittedName>
        <fullName evidence="1">Uncharacterized protein</fullName>
    </submittedName>
</protein>
<dbReference type="Proteomes" id="UP000682951">
    <property type="component" value="Unassembled WGS sequence"/>
</dbReference>
<reference evidence="1 2" key="1">
    <citation type="submission" date="2021-04" db="EMBL/GenBank/DDBJ databases">
        <title>Molecular and phenotypic characterization and identification of bacterial isolates recovered from the Anatolian ground squirrels (Spermophilus xanthoprymnus) and which have the potential to form a new species in the Campylobacter genus.</title>
        <authorList>
            <person name="Aydin F."/>
            <person name="Abay S."/>
            <person name="Kayman T."/>
            <person name="Karakaya E."/>
            <person name="Mustak H.K."/>
            <person name="Mustak I.B."/>
            <person name="Bilgin N."/>
            <person name="Duzler A."/>
            <person name="Sahin O."/>
            <person name="Guran O."/>
            <person name="Saticioglu I.B."/>
        </authorList>
    </citation>
    <scope>NUCLEOTIDE SEQUENCE [LARGE SCALE GENOMIC DNA]</scope>
    <source>
        <strain evidence="2">faydin-G24</strain>
    </source>
</reference>
<accession>A0ABS5HKC4</accession>
<proteinExistence type="predicted"/>
<feature type="non-terminal residue" evidence="1">
    <location>
        <position position="1"/>
    </location>
</feature>